<protein>
    <recommendedName>
        <fullName evidence="2">histidine kinase</fullName>
        <ecNumber evidence="2">2.7.13.3</ecNumber>
    </recommendedName>
</protein>
<feature type="compositionally biased region" description="Basic and acidic residues" evidence="9">
    <location>
        <begin position="42"/>
        <end position="54"/>
    </location>
</feature>
<dbReference type="GO" id="GO:0005524">
    <property type="term" value="F:ATP binding"/>
    <property type="evidence" value="ECO:0007669"/>
    <property type="project" value="UniProtKB-KW"/>
</dbReference>
<dbReference type="Proteomes" id="UP000449906">
    <property type="component" value="Unassembled WGS sequence"/>
</dbReference>
<dbReference type="EC" id="2.7.13.3" evidence="2"/>
<evidence type="ECO:0000256" key="1">
    <source>
        <dbReference type="ARBA" id="ARBA00000085"/>
    </source>
</evidence>
<dbReference type="SUPFAM" id="SSF55874">
    <property type="entry name" value="ATPase domain of HSP90 chaperone/DNA topoisomerase II/histidine kinase"/>
    <property type="match status" value="1"/>
</dbReference>
<dbReference type="Gene3D" id="3.30.565.10">
    <property type="entry name" value="Histidine kinase-like ATPase, C-terminal domain"/>
    <property type="match status" value="1"/>
</dbReference>
<evidence type="ECO:0000313" key="11">
    <source>
        <dbReference type="EMBL" id="KAB2813194.1"/>
    </source>
</evidence>
<accession>A0A7J5E5K6</accession>
<dbReference type="InterPro" id="IPR011712">
    <property type="entry name" value="Sig_transdc_His_kin_sub3_dim/P"/>
</dbReference>
<keyword evidence="4" id="KW-0808">Transferase</keyword>
<reference evidence="11 12" key="1">
    <citation type="submission" date="2019-09" db="EMBL/GenBank/DDBJ databases">
        <title>Pimelobacter sp. isolated from Paulinella.</title>
        <authorList>
            <person name="Jeong S.E."/>
        </authorList>
    </citation>
    <scope>NUCLEOTIDE SEQUENCE [LARGE SCALE GENOMIC DNA]</scope>
    <source>
        <strain evidence="11 12">Pch-N</strain>
    </source>
</reference>
<comment type="catalytic activity">
    <reaction evidence="1">
        <text>ATP + protein L-histidine = ADP + protein N-phospho-L-histidine.</text>
        <dbReference type="EC" id="2.7.13.3"/>
    </reaction>
</comment>
<evidence type="ECO:0000313" key="12">
    <source>
        <dbReference type="Proteomes" id="UP000449906"/>
    </source>
</evidence>
<evidence type="ECO:0000259" key="10">
    <source>
        <dbReference type="Pfam" id="PF07730"/>
    </source>
</evidence>
<keyword evidence="3" id="KW-0597">Phosphoprotein</keyword>
<organism evidence="11 12">
    <name type="scientific">Nocardioides simplex</name>
    <name type="common">Arthrobacter simplex</name>
    <dbReference type="NCBI Taxonomy" id="2045"/>
    <lineage>
        <taxon>Bacteria</taxon>
        <taxon>Bacillati</taxon>
        <taxon>Actinomycetota</taxon>
        <taxon>Actinomycetes</taxon>
        <taxon>Propionibacteriales</taxon>
        <taxon>Nocardioidaceae</taxon>
        <taxon>Pimelobacter</taxon>
    </lineage>
</organism>
<evidence type="ECO:0000256" key="8">
    <source>
        <dbReference type="ARBA" id="ARBA00023012"/>
    </source>
</evidence>
<comment type="caution">
    <text evidence="11">The sequence shown here is derived from an EMBL/GenBank/DDBJ whole genome shotgun (WGS) entry which is preliminary data.</text>
</comment>
<dbReference type="EMBL" id="WBVM01000001">
    <property type="protein sequence ID" value="KAB2813194.1"/>
    <property type="molecule type" value="Genomic_DNA"/>
</dbReference>
<dbReference type="Gene3D" id="1.20.5.1930">
    <property type="match status" value="1"/>
</dbReference>
<sequence>MRASSSSHGSTGCTEVRSCSSTTRSACQRRLVSVQVMARTYERRTPETSDDGRHSVSYQGRRRPPFRRGMTARAALPRLVGMLRWLRAGIETNLERHQILYPWWVPLASHLGQVASLLVALALRDALWPLDPLLVCVPLVLASPLVQFTTNRWLPWWIDAAGSVTAAALLLSRPVDGALDLAPVLLALATAEITARDGLREGLAVAGVGQVVLIGAALGPGLTGAPLYTAELLLGFVIGAMLLWQMRALIAERHAREQAWERATTTERERIAREIHDLVAHSLSVSLLQITGARHALRDVREASGPDETAEAVAEVDAALADAEQVGRRAMGDIRRAVSTLADGTAERRALPGASDIGALVRQMADAGLAVEYDEQGDPGRLPPAAGLGLYRIAQESLANVVKHGGADAQVQVRLAVTGARARLLVTNPLPAGRPRPDGLGSGLAGMQARAAQLGARLEAGPDGGAWVVDVRLGAPGRSRGELPCGRTLWKAETA</sequence>
<keyword evidence="8" id="KW-0902">Two-component regulatory system</keyword>
<evidence type="ECO:0000256" key="7">
    <source>
        <dbReference type="ARBA" id="ARBA00022840"/>
    </source>
</evidence>
<evidence type="ECO:0000256" key="2">
    <source>
        <dbReference type="ARBA" id="ARBA00012438"/>
    </source>
</evidence>
<dbReference type="PANTHER" id="PTHR24421">
    <property type="entry name" value="NITRATE/NITRITE SENSOR PROTEIN NARX-RELATED"/>
    <property type="match status" value="1"/>
</dbReference>
<dbReference type="GO" id="GO:0016020">
    <property type="term" value="C:membrane"/>
    <property type="evidence" value="ECO:0007669"/>
    <property type="project" value="InterPro"/>
</dbReference>
<dbReference type="GO" id="GO:0000155">
    <property type="term" value="F:phosphorelay sensor kinase activity"/>
    <property type="evidence" value="ECO:0007669"/>
    <property type="project" value="InterPro"/>
</dbReference>
<dbReference type="CDD" id="cd16917">
    <property type="entry name" value="HATPase_UhpB-NarQ-NarX-like"/>
    <property type="match status" value="1"/>
</dbReference>
<gene>
    <name evidence="11" type="ORF">F9L07_16085</name>
</gene>
<evidence type="ECO:0000256" key="9">
    <source>
        <dbReference type="SAM" id="MobiDB-lite"/>
    </source>
</evidence>
<feature type="domain" description="Signal transduction histidine kinase subgroup 3 dimerisation and phosphoacceptor" evidence="10">
    <location>
        <begin position="267"/>
        <end position="342"/>
    </location>
</feature>
<evidence type="ECO:0000256" key="4">
    <source>
        <dbReference type="ARBA" id="ARBA00022679"/>
    </source>
</evidence>
<evidence type="ECO:0000256" key="5">
    <source>
        <dbReference type="ARBA" id="ARBA00022741"/>
    </source>
</evidence>
<dbReference type="Pfam" id="PF07730">
    <property type="entry name" value="HisKA_3"/>
    <property type="match status" value="1"/>
</dbReference>
<dbReference type="GO" id="GO:0046983">
    <property type="term" value="F:protein dimerization activity"/>
    <property type="evidence" value="ECO:0007669"/>
    <property type="project" value="InterPro"/>
</dbReference>
<evidence type="ECO:0000256" key="3">
    <source>
        <dbReference type="ARBA" id="ARBA00022553"/>
    </source>
</evidence>
<dbReference type="PANTHER" id="PTHR24421:SF10">
    <property type="entry name" value="NITRATE_NITRITE SENSOR PROTEIN NARQ"/>
    <property type="match status" value="1"/>
</dbReference>
<dbReference type="AlphaFoldDB" id="A0A7J5E5K6"/>
<feature type="region of interest" description="Disordered" evidence="9">
    <location>
        <begin position="42"/>
        <end position="63"/>
    </location>
</feature>
<name>A0A7J5E5K6_NOCSI</name>
<dbReference type="InterPro" id="IPR036890">
    <property type="entry name" value="HATPase_C_sf"/>
</dbReference>
<keyword evidence="6 11" id="KW-0418">Kinase</keyword>
<evidence type="ECO:0000256" key="6">
    <source>
        <dbReference type="ARBA" id="ARBA00022777"/>
    </source>
</evidence>
<proteinExistence type="predicted"/>
<dbReference type="InterPro" id="IPR050482">
    <property type="entry name" value="Sensor_HK_TwoCompSys"/>
</dbReference>
<keyword evidence="7" id="KW-0067">ATP-binding</keyword>
<keyword evidence="5" id="KW-0547">Nucleotide-binding</keyword>